<proteinExistence type="predicted"/>
<sequence>MKLMKCLMNLLETQPVGSVLYVSLGSFLSVSSAQMDEIIAGIRNSDTSGFKDGRADDRGIVVPWCDQLRLCHASVGGFWTLCGLNSTIESLYAGVPMLTFPIFWDQVPNSKQIVQDWKTGWRVKKPEIASESLVTRDEITELVKMFMDLNSYERKDMSKRAREVQEICREAVAENGC</sequence>
<dbReference type="Proteomes" id="UP000829398">
    <property type="component" value="Chromosome 1"/>
</dbReference>
<organism evidence="1 2">
    <name type="scientific">Citrus sinensis</name>
    <name type="common">Sweet orange</name>
    <name type="synonym">Citrus aurantium var. sinensis</name>
    <dbReference type="NCBI Taxonomy" id="2711"/>
    <lineage>
        <taxon>Eukaryota</taxon>
        <taxon>Viridiplantae</taxon>
        <taxon>Streptophyta</taxon>
        <taxon>Embryophyta</taxon>
        <taxon>Tracheophyta</taxon>
        <taxon>Spermatophyta</taxon>
        <taxon>Magnoliopsida</taxon>
        <taxon>eudicotyledons</taxon>
        <taxon>Gunneridae</taxon>
        <taxon>Pentapetalae</taxon>
        <taxon>rosids</taxon>
        <taxon>malvids</taxon>
        <taxon>Sapindales</taxon>
        <taxon>Rutaceae</taxon>
        <taxon>Aurantioideae</taxon>
        <taxon>Citrus</taxon>
    </lineage>
</organism>
<accession>A0ACB8P0Z3</accession>
<reference evidence="2" key="1">
    <citation type="journal article" date="2023" name="Hortic. Res.">
        <title>A chromosome-level phased genome enabling allele-level studies in sweet orange: a case study on citrus Huanglongbing tolerance.</title>
        <authorList>
            <person name="Wu B."/>
            <person name="Yu Q."/>
            <person name="Deng Z."/>
            <person name="Duan Y."/>
            <person name="Luo F."/>
            <person name="Gmitter F. Jr."/>
        </authorList>
    </citation>
    <scope>NUCLEOTIDE SEQUENCE [LARGE SCALE GENOMIC DNA]</scope>
    <source>
        <strain evidence="2">cv. Valencia</strain>
    </source>
</reference>
<evidence type="ECO:0000313" key="2">
    <source>
        <dbReference type="Proteomes" id="UP000829398"/>
    </source>
</evidence>
<evidence type="ECO:0000313" key="1">
    <source>
        <dbReference type="EMBL" id="KAH9803479.1"/>
    </source>
</evidence>
<gene>
    <name evidence="1" type="ORF">KPL71_001780</name>
</gene>
<name>A0ACB8P0Z3_CITSI</name>
<protein>
    <submittedName>
        <fullName evidence="1">UDP-glycosyltransferase 87A2</fullName>
    </submittedName>
</protein>
<keyword evidence="2" id="KW-1185">Reference proteome</keyword>
<dbReference type="EMBL" id="CM039170">
    <property type="protein sequence ID" value="KAH9803479.1"/>
    <property type="molecule type" value="Genomic_DNA"/>
</dbReference>
<comment type="caution">
    <text evidence="1">The sequence shown here is derived from an EMBL/GenBank/DDBJ whole genome shotgun (WGS) entry which is preliminary data.</text>
</comment>